<evidence type="ECO:0000256" key="7">
    <source>
        <dbReference type="ARBA" id="ARBA00035687"/>
    </source>
</evidence>
<dbReference type="GO" id="GO:1990904">
    <property type="term" value="C:ribonucleoprotein complex"/>
    <property type="evidence" value="ECO:0007669"/>
    <property type="project" value="UniProtKB-KW"/>
</dbReference>
<dbReference type="InterPro" id="IPR042105">
    <property type="entry name" value="Ribosomal_bL31_sf"/>
</dbReference>
<dbReference type="Gene3D" id="4.10.830.30">
    <property type="entry name" value="Ribosomal protein L31"/>
    <property type="match status" value="1"/>
</dbReference>
<proteinExistence type="inferred from homology"/>
<dbReference type="SUPFAM" id="SSF143800">
    <property type="entry name" value="L28p-like"/>
    <property type="match status" value="1"/>
</dbReference>
<dbReference type="KEGG" id="nall:PP769_07450"/>
<sequence length="73" mass="8075">MKKGIHPAYEFANVSCACGMTYQTRTTVGDLKVDICSSCHPFFTGTQKIVDAEGRVERFNKKYAKTAKPKAKA</sequence>
<keyword evidence="6 8" id="KW-0687">Ribonucleoprotein</keyword>
<evidence type="ECO:0000313" key="9">
    <source>
        <dbReference type="EMBL" id="WNM59583.1"/>
    </source>
</evidence>
<dbReference type="InterPro" id="IPR002150">
    <property type="entry name" value="Ribosomal_bL31"/>
</dbReference>
<keyword evidence="5 8" id="KW-0689">Ribosomal protein</keyword>
<gene>
    <name evidence="8 9" type="primary">rpmE</name>
    <name evidence="9" type="ORF">PP769_07450</name>
</gene>
<feature type="binding site" evidence="8">
    <location>
        <position position="36"/>
    </location>
    <ligand>
        <name>Zn(2+)</name>
        <dbReference type="ChEBI" id="CHEBI:29105"/>
    </ligand>
</feature>
<reference evidence="9 10" key="1">
    <citation type="submission" date="2023-01" db="EMBL/GenBank/DDBJ databases">
        <title>Cultivation and genomic characterization of new, ubiquitous marine nitrite-oxidizing bacteria from the Nitrospirales.</title>
        <authorList>
            <person name="Mueller A.J."/>
            <person name="Daebeler A."/>
            <person name="Herbold C.W."/>
            <person name="Kirkegaard R.H."/>
            <person name="Daims H."/>
        </authorList>
    </citation>
    <scope>NUCLEOTIDE SEQUENCE [LARGE SCALE GENOMIC DNA]</scope>
    <source>
        <strain evidence="9 10">VA</strain>
    </source>
</reference>
<feature type="binding site" evidence="8">
    <location>
        <position position="18"/>
    </location>
    <ligand>
        <name>Zn(2+)</name>
        <dbReference type="ChEBI" id="CHEBI:29105"/>
    </ligand>
</feature>
<keyword evidence="8" id="KW-0862">Zinc</keyword>
<dbReference type="GO" id="GO:0003735">
    <property type="term" value="F:structural constituent of ribosome"/>
    <property type="evidence" value="ECO:0007669"/>
    <property type="project" value="InterPro"/>
</dbReference>
<comment type="function">
    <text evidence="8">Binds the 23S rRNA.</text>
</comment>
<dbReference type="GO" id="GO:0006412">
    <property type="term" value="P:translation"/>
    <property type="evidence" value="ECO:0007669"/>
    <property type="project" value="UniProtKB-UniRule"/>
</dbReference>
<evidence type="ECO:0000256" key="6">
    <source>
        <dbReference type="ARBA" id="ARBA00023274"/>
    </source>
</evidence>
<dbReference type="GO" id="GO:0005840">
    <property type="term" value="C:ribosome"/>
    <property type="evidence" value="ECO:0007669"/>
    <property type="project" value="UniProtKB-KW"/>
</dbReference>
<dbReference type="PANTHER" id="PTHR33280:SF1">
    <property type="entry name" value="LARGE RIBOSOMAL SUBUNIT PROTEIN BL31C"/>
    <property type="match status" value="1"/>
</dbReference>
<dbReference type="GO" id="GO:0019843">
    <property type="term" value="F:rRNA binding"/>
    <property type="evidence" value="ECO:0007669"/>
    <property type="project" value="UniProtKB-KW"/>
</dbReference>
<evidence type="ECO:0000256" key="3">
    <source>
        <dbReference type="ARBA" id="ARBA00022730"/>
    </source>
</evidence>
<dbReference type="AlphaFoldDB" id="A0AA96GIJ7"/>
<dbReference type="InterPro" id="IPR034704">
    <property type="entry name" value="Ribosomal_bL28/bL31-like_sf"/>
</dbReference>
<protein>
    <recommendedName>
        <fullName evidence="7 8">Large ribosomal subunit protein bL31</fullName>
    </recommendedName>
</protein>
<dbReference type="NCBIfam" id="TIGR00105">
    <property type="entry name" value="L31"/>
    <property type="match status" value="1"/>
</dbReference>
<evidence type="ECO:0000256" key="2">
    <source>
        <dbReference type="ARBA" id="ARBA00011838"/>
    </source>
</evidence>
<dbReference type="NCBIfam" id="NF000612">
    <property type="entry name" value="PRK00019.1"/>
    <property type="match status" value="1"/>
</dbReference>
<dbReference type="RefSeq" id="WP_312646359.1">
    <property type="nucleotide sequence ID" value="NZ_CP116967.1"/>
</dbReference>
<accession>A0AA96GIJ7</accession>
<evidence type="ECO:0000313" key="10">
    <source>
        <dbReference type="Proteomes" id="UP001302719"/>
    </source>
</evidence>
<evidence type="ECO:0000256" key="8">
    <source>
        <dbReference type="HAMAP-Rule" id="MF_00501"/>
    </source>
</evidence>
<keyword evidence="8" id="KW-0479">Metal-binding</keyword>
<dbReference type="PRINTS" id="PR01249">
    <property type="entry name" value="RIBOSOMALL31"/>
</dbReference>
<dbReference type="InterPro" id="IPR027491">
    <property type="entry name" value="Ribosomal_bL31_A"/>
</dbReference>
<comment type="similarity">
    <text evidence="1 8">Belongs to the bacterial ribosomal protein bL31 family. Type A subfamily.</text>
</comment>
<keyword evidence="3 8" id="KW-0699">rRNA-binding</keyword>
<dbReference type="HAMAP" id="MF_00501">
    <property type="entry name" value="Ribosomal_bL31_1"/>
    <property type="match status" value="1"/>
</dbReference>
<evidence type="ECO:0000256" key="1">
    <source>
        <dbReference type="ARBA" id="ARBA00009296"/>
    </source>
</evidence>
<dbReference type="NCBIfam" id="NF001809">
    <property type="entry name" value="PRK00528.1"/>
    <property type="match status" value="1"/>
</dbReference>
<evidence type="ECO:0000256" key="4">
    <source>
        <dbReference type="ARBA" id="ARBA00022884"/>
    </source>
</evidence>
<name>A0AA96GIJ7_9BACT</name>
<comment type="subunit">
    <text evidence="2 8">Part of the 50S ribosomal subunit.</text>
</comment>
<keyword evidence="4 8" id="KW-0694">RNA-binding</keyword>
<dbReference type="PANTHER" id="PTHR33280">
    <property type="entry name" value="50S RIBOSOMAL PROTEIN L31, CHLOROPLASTIC"/>
    <property type="match status" value="1"/>
</dbReference>
<comment type="cofactor">
    <cofactor evidence="8">
        <name>Zn(2+)</name>
        <dbReference type="ChEBI" id="CHEBI:29105"/>
    </cofactor>
    <text evidence="8">Binds 1 zinc ion per subunit.</text>
</comment>
<feature type="binding site" evidence="8">
    <location>
        <position position="16"/>
    </location>
    <ligand>
        <name>Zn(2+)</name>
        <dbReference type="ChEBI" id="CHEBI:29105"/>
    </ligand>
</feature>
<dbReference type="EMBL" id="CP116967">
    <property type="protein sequence ID" value="WNM59583.1"/>
    <property type="molecule type" value="Genomic_DNA"/>
</dbReference>
<feature type="binding site" evidence="8">
    <location>
        <position position="39"/>
    </location>
    <ligand>
        <name>Zn(2+)</name>
        <dbReference type="ChEBI" id="CHEBI:29105"/>
    </ligand>
</feature>
<dbReference type="PROSITE" id="PS01143">
    <property type="entry name" value="RIBOSOMAL_L31"/>
    <property type="match status" value="1"/>
</dbReference>
<evidence type="ECO:0000256" key="5">
    <source>
        <dbReference type="ARBA" id="ARBA00022980"/>
    </source>
</evidence>
<dbReference type="GO" id="GO:0046872">
    <property type="term" value="F:metal ion binding"/>
    <property type="evidence" value="ECO:0007669"/>
    <property type="project" value="UniProtKB-KW"/>
</dbReference>
<organism evidence="9 10">
    <name type="scientific">Candidatus Nitrospira allomarina</name>
    <dbReference type="NCBI Taxonomy" id="3020900"/>
    <lineage>
        <taxon>Bacteria</taxon>
        <taxon>Pseudomonadati</taxon>
        <taxon>Nitrospirota</taxon>
        <taxon>Nitrospiria</taxon>
        <taxon>Nitrospirales</taxon>
        <taxon>Nitrospiraceae</taxon>
        <taxon>Nitrospira</taxon>
    </lineage>
</organism>
<keyword evidence="10" id="KW-1185">Reference proteome</keyword>
<dbReference type="Proteomes" id="UP001302719">
    <property type="component" value="Chromosome"/>
</dbReference>
<dbReference type="Pfam" id="PF01197">
    <property type="entry name" value="Ribosomal_L31"/>
    <property type="match status" value="1"/>
</dbReference>